<dbReference type="OrthoDB" id="3191897at2"/>
<dbReference type="AlphaFoldDB" id="A0A1H6HR36"/>
<gene>
    <name evidence="1" type="ORF">SAMN02910265_00230</name>
</gene>
<dbReference type="CDD" id="cd06462">
    <property type="entry name" value="Peptidase_S24_S26"/>
    <property type="match status" value="1"/>
</dbReference>
<proteinExistence type="predicted"/>
<dbReference type="Gene3D" id="2.10.109.10">
    <property type="entry name" value="Umud Fragment, subunit A"/>
    <property type="match status" value="1"/>
</dbReference>
<organism evidence="1 2">
    <name type="scientific">Ruminococcus flavefaciens</name>
    <dbReference type="NCBI Taxonomy" id="1265"/>
    <lineage>
        <taxon>Bacteria</taxon>
        <taxon>Bacillati</taxon>
        <taxon>Bacillota</taxon>
        <taxon>Clostridia</taxon>
        <taxon>Eubacteriales</taxon>
        <taxon>Oscillospiraceae</taxon>
        <taxon>Ruminococcus</taxon>
    </lineage>
</organism>
<protein>
    <recommendedName>
        <fullName evidence="3">Peptidase S24-like</fullName>
    </recommendedName>
</protein>
<dbReference type="RefSeq" id="WP_074714071.1">
    <property type="nucleotide sequence ID" value="NZ_FNWV01000001.1"/>
</dbReference>
<evidence type="ECO:0008006" key="3">
    <source>
        <dbReference type="Google" id="ProtNLM"/>
    </source>
</evidence>
<accession>A0A1H6HR36</accession>
<name>A0A1H6HR36_RUMFL</name>
<evidence type="ECO:0000313" key="1">
    <source>
        <dbReference type="EMBL" id="SEH38390.1"/>
    </source>
</evidence>
<dbReference type="SUPFAM" id="SSF51306">
    <property type="entry name" value="LexA/Signal peptidase"/>
    <property type="match status" value="1"/>
</dbReference>
<dbReference type="InterPro" id="IPR036286">
    <property type="entry name" value="LexA/Signal_pep-like_sf"/>
</dbReference>
<dbReference type="EMBL" id="FNWV01000001">
    <property type="protein sequence ID" value="SEH38390.1"/>
    <property type="molecule type" value="Genomic_DNA"/>
</dbReference>
<reference evidence="1 2" key="1">
    <citation type="submission" date="2016-10" db="EMBL/GenBank/DDBJ databases">
        <authorList>
            <person name="de Groot N.N."/>
        </authorList>
    </citation>
    <scope>NUCLEOTIDE SEQUENCE [LARGE SCALE GENOMIC DNA]</scope>
    <source>
        <strain evidence="1 2">YAD2003</strain>
    </source>
</reference>
<evidence type="ECO:0000313" key="2">
    <source>
        <dbReference type="Proteomes" id="UP000183190"/>
    </source>
</evidence>
<sequence>MNKSTFEEQLAKNGKLIYTNKGDSMMPLIKQDRDLLIITPVEGRLKKYDVPLYKRDSGQYVLHRILKVRNDDYVICGDNRYSKEYGITDKHIIGVLSGVVRNGKEISVNDRKYKLYVHLWCDFFPLRAFILKAKRLPKWLKRRIKK</sequence>
<dbReference type="Proteomes" id="UP000183190">
    <property type="component" value="Unassembled WGS sequence"/>
</dbReference>